<dbReference type="EMBL" id="BGPR01000097">
    <property type="protein sequence ID" value="GBL93843.1"/>
    <property type="molecule type" value="Genomic_DNA"/>
</dbReference>
<sequence>MADVTEAQTSVMRRRRSCNVGGGVPYTCPFMCPHKKKSNGVKSGLGRLSNQFARSTDLDSAKSHQKAVTIASIAHMNTKTSVDSIQSLKISNSQKKHNITKNLLENRTLSSQFPTEKEKENLQGQAS</sequence>
<evidence type="ECO:0000313" key="3">
    <source>
        <dbReference type="Proteomes" id="UP000499080"/>
    </source>
</evidence>
<feature type="region of interest" description="Disordered" evidence="1">
    <location>
        <begin position="90"/>
        <end position="127"/>
    </location>
</feature>
<dbReference type="Proteomes" id="UP000499080">
    <property type="component" value="Unassembled WGS sequence"/>
</dbReference>
<evidence type="ECO:0000313" key="2">
    <source>
        <dbReference type="EMBL" id="GBL93843.1"/>
    </source>
</evidence>
<accession>A0A4Y2BPH7</accession>
<reference evidence="2 3" key="1">
    <citation type="journal article" date="2019" name="Sci. Rep.">
        <title>Orb-weaving spider Araneus ventricosus genome elucidates the spidroin gene catalogue.</title>
        <authorList>
            <person name="Kono N."/>
            <person name="Nakamura H."/>
            <person name="Ohtoshi R."/>
            <person name="Moran D.A.P."/>
            <person name="Shinohara A."/>
            <person name="Yoshida Y."/>
            <person name="Fujiwara M."/>
            <person name="Mori M."/>
            <person name="Tomita M."/>
            <person name="Arakawa K."/>
        </authorList>
    </citation>
    <scope>NUCLEOTIDE SEQUENCE [LARGE SCALE GENOMIC DNA]</scope>
</reference>
<evidence type="ECO:0000256" key="1">
    <source>
        <dbReference type="SAM" id="MobiDB-lite"/>
    </source>
</evidence>
<keyword evidence="3" id="KW-1185">Reference proteome</keyword>
<name>A0A4Y2BPH7_ARAVE</name>
<dbReference type="OrthoDB" id="8337705at2759"/>
<protein>
    <submittedName>
        <fullName evidence="2">Uncharacterized protein</fullName>
    </submittedName>
</protein>
<comment type="caution">
    <text evidence="2">The sequence shown here is derived from an EMBL/GenBank/DDBJ whole genome shotgun (WGS) entry which is preliminary data.</text>
</comment>
<feature type="compositionally biased region" description="Polar residues" evidence="1">
    <location>
        <begin position="100"/>
        <end position="114"/>
    </location>
</feature>
<organism evidence="2 3">
    <name type="scientific">Araneus ventricosus</name>
    <name type="common">Orbweaver spider</name>
    <name type="synonym">Epeira ventricosa</name>
    <dbReference type="NCBI Taxonomy" id="182803"/>
    <lineage>
        <taxon>Eukaryota</taxon>
        <taxon>Metazoa</taxon>
        <taxon>Ecdysozoa</taxon>
        <taxon>Arthropoda</taxon>
        <taxon>Chelicerata</taxon>
        <taxon>Arachnida</taxon>
        <taxon>Araneae</taxon>
        <taxon>Araneomorphae</taxon>
        <taxon>Entelegynae</taxon>
        <taxon>Araneoidea</taxon>
        <taxon>Araneidae</taxon>
        <taxon>Araneus</taxon>
    </lineage>
</organism>
<gene>
    <name evidence="2" type="ORF">AVEN_153610_1</name>
</gene>
<dbReference type="AlphaFoldDB" id="A0A4Y2BPH7"/>
<proteinExistence type="predicted"/>